<organism evidence="2 3">
    <name type="scientific">Furculomyces boomerangus</name>
    <dbReference type="NCBI Taxonomy" id="61424"/>
    <lineage>
        <taxon>Eukaryota</taxon>
        <taxon>Fungi</taxon>
        <taxon>Fungi incertae sedis</taxon>
        <taxon>Zoopagomycota</taxon>
        <taxon>Kickxellomycotina</taxon>
        <taxon>Harpellomycetes</taxon>
        <taxon>Harpellales</taxon>
        <taxon>Harpellaceae</taxon>
        <taxon>Furculomyces</taxon>
    </lineage>
</organism>
<feature type="region of interest" description="Disordered" evidence="1">
    <location>
        <begin position="334"/>
        <end position="392"/>
    </location>
</feature>
<evidence type="ECO:0000313" key="2">
    <source>
        <dbReference type="EMBL" id="PVU89780.1"/>
    </source>
</evidence>
<comment type="caution">
    <text evidence="2">The sequence shown here is derived from an EMBL/GenBank/DDBJ whole genome shotgun (WGS) entry which is preliminary data.</text>
</comment>
<dbReference type="EMBL" id="MBFT01000522">
    <property type="protein sequence ID" value="PVU89780.1"/>
    <property type="molecule type" value="Genomic_DNA"/>
</dbReference>
<evidence type="ECO:0000256" key="1">
    <source>
        <dbReference type="SAM" id="MobiDB-lite"/>
    </source>
</evidence>
<accession>A0A2T9YBS4</accession>
<gene>
    <name evidence="2" type="ORF">BB559_004947</name>
</gene>
<proteinExistence type="predicted"/>
<keyword evidence="3" id="KW-1185">Reference proteome</keyword>
<reference evidence="2 3" key="1">
    <citation type="journal article" date="2018" name="MBio">
        <title>Comparative Genomics Reveals the Core Gene Toolbox for the Fungus-Insect Symbiosis.</title>
        <authorList>
            <person name="Wang Y."/>
            <person name="Stata M."/>
            <person name="Wang W."/>
            <person name="Stajich J.E."/>
            <person name="White M.M."/>
            <person name="Moncalvo J.M."/>
        </authorList>
    </citation>
    <scope>NUCLEOTIDE SEQUENCE [LARGE SCALE GENOMIC DNA]</scope>
    <source>
        <strain evidence="2 3">AUS-77-4</strain>
    </source>
</reference>
<dbReference type="Proteomes" id="UP000245699">
    <property type="component" value="Unassembled WGS sequence"/>
</dbReference>
<feature type="compositionally biased region" description="Low complexity" evidence="1">
    <location>
        <begin position="370"/>
        <end position="380"/>
    </location>
</feature>
<name>A0A2T9YBS4_9FUNG</name>
<feature type="compositionally biased region" description="Polar residues" evidence="1">
    <location>
        <begin position="209"/>
        <end position="218"/>
    </location>
</feature>
<sequence length="822" mass="93515">MVITFHAFETSSDPQTTLVSLAEFVKSDSKKQELVPQTKNQTSTTFDYSIDTLKLNNNSSRLDKEIQIDLDFLEKRDIKPGTNDSTKASDKNLVPLKNEECGTKNPPISEELGLNIDFSTEKNSEYSSTNILPIDKKNTPYINDIKKPAKQLQLSKRPQLIIVKTNANNIALKDNPVQNFSKDRSLQTKSIVLRKNIENLNNFNEKNNTPIPTTTSDIKSPDLNPKFNSSIGFSSVPQDNKTTTDLTEKILSERTNNKVQKPSQRISFLNAFTSDRLDKMPRQTDDKLHLPFPVTLTVESNDQNNKMEKKSNITQSLLNLSIFKKLTKRTNFTETKNSKTSTFSNNKEENSETRKNTKLTDKPSPVKTNSSSIPSKVPSSQNKYINSERLRSKSVSRKKKDWFGSAEEYIDDNESLLLSYGMSTKSFDAFSIVNRKPHKVTQSEKINVVLSNRRSMNPRVCLLPELGQSNEQKTKSLVQINKGNVSSNPHSFGRSGKRNSDSCEKDNFYKNESESDRSSITLTDLGAKLSGEADSQLIAEDNNWCRLNEEQLRNIYLNSVNKLYGSVGSTQILYSSVQNDETGNGNIVDIHRDIIEQEQTELLAKRKKNILNSRKIKRTLIQRVLISKTLSKAQKQYSLIKNFNSFSPEISSFVCNQNCFPVPRNKDNINYCSNQQGLLSYFDYNYINTQVQTPMPEELENDSCIQSARSSGDVYQNIYCTNEVNNNSIGFLDFGGKKENEEYNSESEEDKKIIEEQEQDIDTVLAEKSCKSESMLEQNMEEYRYKKPIRNFGGYEVEGIVNCYSKSLCESDMIRMEESTIT</sequence>
<feature type="region of interest" description="Disordered" evidence="1">
    <location>
        <begin position="203"/>
        <end position="222"/>
    </location>
</feature>
<dbReference type="AlphaFoldDB" id="A0A2T9YBS4"/>
<feature type="region of interest" description="Disordered" evidence="1">
    <location>
        <begin position="482"/>
        <end position="504"/>
    </location>
</feature>
<feature type="compositionally biased region" description="Polar residues" evidence="1">
    <location>
        <begin position="334"/>
        <end position="345"/>
    </location>
</feature>
<protein>
    <submittedName>
        <fullName evidence="2">Uncharacterized protein</fullName>
    </submittedName>
</protein>
<feature type="compositionally biased region" description="Basic and acidic residues" evidence="1">
    <location>
        <begin position="346"/>
        <end position="361"/>
    </location>
</feature>
<evidence type="ECO:0000313" key="3">
    <source>
        <dbReference type="Proteomes" id="UP000245699"/>
    </source>
</evidence>